<dbReference type="GO" id="GO:0015293">
    <property type="term" value="F:symporter activity"/>
    <property type="evidence" value="ECO:0007669"/>
    <property type="project" value="UniProtKB-KW"/>
</dbReference>
<dbReference type="GO" id="GO:0006835">
    <property type="term" value="P:dicarboxylic acid transport"/>
    <property type="evidence" value="ECO:0007669"/>
    <property type="project" value="TreeGrafter"/>
</dbReference>
<accession>A0A378NVK9</accession>
<gene>
    <name evidence="9" type="primary">gltP_2</name>
    <name evidence="9" type="ORF">NCTC10571_02042</name>
</gene>
<organism evidence="9 10">
    <name type="scientific">Megamonas hypermegale</name>
    <dbReference type="NCBI Taxonomy" id="158847"/>
    <lineage>
        <taxon>Bacteria</taxon>
        <taxon>Bacillati</taxon>
        <taxon>Bacillota</taxon>
        <taxon>Negativicutes</taxon>
        <taxon>Selenomonadales</taxon>
        <taxon>Selenomonadaceae</taxon>
        <taxon>Megamonas</taxon>
    </lineage>
</organism>
<dbReference type="PANTHER" id="PTHR42865:SF7">
    <property type="entry name" value="PROTON_GLUTAMATE-ASPARTATE SYMPORTER"/>
    <property type="match status" value="1"/>
</dbReference>
<dbReference type="Gene3D" id="1.10.3860.10">
    <property type="entry name" value="Sodium:dicarboxylate symporter"/>
    <property type="match status" value="1"/>
</dbReference>
<evidence type="ECO:0000256" key="4">
    <source>
        <dbReference type="ARBA" id="ARBA00022692"/>
    </source>
</evidence>
<feature type="transmembrane region" description="Helical" evidence="8">
    <location>
        <begin position="179"/>
        <end position="200"/>
    </location>
</feature>
<keyword evidence="6 8" id="KW-1133">Transmembrane helix</keyword>
<keyword evidence="5" id="KW-0769">Symport</keyword>
<name>A0A378NVK9_9FIRM</name>
<evidence type="ECO:0000313" key="10">
    <source>
        <dbReference type="Proteomes" id="UP000255234"/>
    </source>
</evidence>
<keyword evidence="4 8" id="KW-0812">Transmembrane</keyword>
<dbReference type="Pfam" id="PF00375">
    <property type="entry name" value="SDF"/>
    <property type="match status" value="1"/>
</dbReference>
<dbReference type="FunFam" id="1.10.3860.10:FF:000001">
    <property type="entry name" value="C4-dicarboxylate transport protein"/>
    <property type="match status" value="1"/>
</dbReference>
<dbReference type="RefSeq" id="WP_115152033.1">
    <property type="nucleotide sequence ID" value="NZ_UGPP01000001.1"/>
</dbReference>
<proteinExistence type="predicted"/>
<dbReference type="InterPro" id="IPR001991">
    <property type="entry name" value="Na-dicarboxylate_symporter"/>
</dbReference>
<dbReference type="PANTHER" id="PTHR42865">
    <property type="entry name" value="PROTON/GLUTAMATE-ASPARTATE SYMPORTER"/>
    <property type="match status" value="1"/>
</dbReference>
<dbReference type="Proteomes" id="UP000255234">
    <property type="component" value="Unassembled WGS sequence"/>
</dbReference>
<evidence type="ECO:0000256" key="8">
    <source>
        <dbReference type="SAM" id="Phobius"/>
    </source>
</evidence>
<feature type="transmembrane region" description="Helical" evidence="8">
    <location>
        <begin position="76"/>
        <end position="98"/>
    </location>
</feature>
<feature type="transmembrane region" description="Helical" evidence="8">
    <location>
        <begin position="141"/>
        <end position="158"/>
    </location>
</feature>
<evidence type="ECO:0000256" key="5">
    <source>
        <dbReference type="ARBA" id="ARBA00022847"/>
    </source>
</evidence>
<dbReference type="SUPFAM" id="SSF118215">
    <property type="entry name" value="Proton glutamate symport protein"/>
    <property type="match status" value="1"/>
</dbReference>
<dbReference type="EMBL" id="UGPP01000001">
    <property type="protein sequence ID" value="STY71865.1"/>
    <property type="molecule type" value="Genomic_DNA"/>
</dbReference>
<evidence type="ECO:0000313" key="9">
    <source>
        <dbReference type="EMBL" id="STY71865.1"/>
    </source>
</evidence>
<evidence type="ECO:0000256" key="2">
    <source>
        <dbReference type="ARBA" id="ARBA00022448"/>
    </source>
</evidence>
<feature type="transmembrane region" description="Helical" evidence="8">
    <location>
        <begin position="46"/>
        <end position="64"/>
    </location>
</feature>
<dbReference type="AlphaFoldDB" id="A0A378NVK9"/>
<keyword evidence="3" id="KW-1003">Cell membrane</keyword>
<dbReference type="PRINTS" id="PR00173">
    <property type="entry name" value="EDTRNSPORT"/>
</dbReference>
<keyword evidence="2" id="KW-0813">Transport</keyword>
<feature type="transmembrane region" description="Helical" evidence="8">
    <location>
        <begin position="206"/>
        <end position="232"/>
    </location>
</feature>
<comment type="subcellular location">
    <subcellularLocation>
        <location evidence="1">Cell membrane</location>
        <topology evidence="1">Multi-pass membrane protein</topology>
    </subcellularLocation>
</comment>
<keyword evidence="7 8" id="KW-0472">Membrane</keyword>
<reference evidence="9 10" key="1">
    <citation type="submission" date="2018-06" db="EMBL/GenBank/DDBJ databases">
        <authorList>
            <consortium name="Pathogen Informatics"/>
            <person name="Doyle S."/>
        </authorList>
    </citation>
    <scope>NUCLEOTIDE SEQUENCE [LARGE SCALE GENOMIC DNA]</scope>
    <source>
        <strain evidence="9 10">NCTC10571</strain>
    </source>
</reference>
<evidence type="ECO:0000256" key="7">
    <source>
        <dbReference type="ARBA" id="ARBA00023136"/>
    </source>
</evidence>
<dbReference type="GO" id="GO:0005886">
    <property type="term" value="C:plasma membrane"/>
    <property type="evidence" value="ECO:0007669"/>
    <property type="project" value="UniProtKB-SubCell"/>
</dbReference>
<evidence type="ECO:0000256" key="3">
    <source>
        <dbReference type="ARBA" id="ARBA00022475"/>
    </source>
</evidence>
<protein>
    <submittedName>
        <fullName evidence="9">Glutamate-aspartate carrier protein</fullName>
    </submittedName>
</protein>
<evidence type="ECO:0000256" key="1">
    <source>
        <dbReference type="ARBA" id="ARBA00004651"/>
    </source>
</evidence>
<sequence>MNLSVKIFISLILSVIVGLILGEENLPWLKAYLAPFGTMFINLIKMIIVPVVLASLVCGVASLGDTKKLGRIGIKVILLYLVTTAVALIIALGLASVLQPGLGMDLVAEKAPDIKEAPGFMDVLVGMIPSNPIMTMAKADMLPLIVFALAIGIGITAVGKKGQPLLTFFDSLAEVSYKLISMIMNLAPYGVFALLVPVVAANGPKVLLPLLSVIVTVYIGCIIHALVVYSSIVSTLGKMSPLKFFKGMTETMLLGFTTCSSAAALPVNMKNCTENLGANKSIASFVLPLGATINMDGTAIYQGVCAIFIANVYGIDLTAGQMLMIVLTGTLASIGTAGVPGAGVIMLALVLQTVGLPMEGLALVAGIDRVLDMIRTCLNITGDAAVTIAVSQTERSNN</sequence>
<dbReference type="InterPro" id="IPR036458">
    <property type="entry name" value="Na:dicarbo_symporter_sf"/>
</dbReference>
<evidence type="ECO:0000256" key="6">
    <source>
        <dbReference type="ARBA" id="ARBA00022989"/>
    </source>
</evidence>